<protein>
    <submittedName>
        <fullName evidence="1">Uncharacterized protein</fullName>
    </submittedName>
</protein>
<evidence type="ECO:0000313" key="1">
    <source>
        <dbReference type="EMBL" id="KAH8020219.1"/>
    </source>
</evidence>
<reference evidence="1" key="1">
    <citation type="journal article" date="2020" name="Cell">
        <title>Large-Scale Comparative Analyses of Tick Genomes Elucidate Their Genetic Diversity and Vector Capacities.</title>
        <authorList>
            <consortium name="Tick Genome and Microbiome Consortium (TIGMIC)"/>
            <person name="Jia N."/>
            <person name="Wang J."/>
            <person name="Shi W."/>
            <person name="Du L."/>
            <person name="Sun Y."/>
            <person name="Zhan W."/>
            <person name="Jiang J.F."/>
            <person name="Wang Q."/>
            <person name="Zhang B."/>
            <person name="Ji P."/>
            <person name="Bell-Sakyi L."/>
            <person name="Cui X.M."/>
            <person name="Yuan T.T."/>
            <person name="Jiang B.G."/>
            <person name="Yang W.F."/>
            <person name="Lam T.T."/>
            <person name="Chang Q.C."/>
            <person name="Ding S.J."/>
            <person name="Wang X.J."/>
            <person name="Zhu J.G."/>
            <person name="Ruan X.D."/>
            <person name="Zhao L."/>
            <person name="Wei J.T."/>
            <person name="Ye R.Z."/>
            <person name="Que T.C."/>
            <person name="Du C.H."/>
            <person name="Zhou Y.H."/>
            <person name="Cheng J.X."/>
            <person name="Dai P.F."/>
            <person name="Guo W.B."/>
            <person name="Han X.H."/>
            <person name="Huang E.J."/>
            <person name="Li L.F."/>
            <person name="Wei W."/>
            <person name="Gao Y.C."/>
            <person name="Liu J.Z."/>
            <person name="Shao H.Z."/>
            <person name="Wang X."/>
            <person name="Wang C.C."/>
            <person name="Yang T.C."/>
            <person name="Huo Q.B."/>
            <person name="Li W."/>
            <person name="Chen H.Y."/>
            <person name="Chen S.E."/>
            <person name="Zhou L.G."/>
            <person name="Ni X.B."/>
            <person name="Tian J.H."/>
            <person name="Sheng Y."/>
            <person name="Liu T."/>
            <person name="Pan Y.S."/>
            <person name="Xia L.Y."/>
            <person name="Li J."/>
            <person name="Zhao F."/>
            <person name="Cao W.C."/>
        </authorList>
    </citation>
    <scope>NUCLEOTIDE SEQUENCE</scope>
    <source>
        <strain evidence="1">Rmic-2018</strain>
    </source>
</reference>
<reference evidence="1" key="2">
    <citation type="submission" date="2021-09" db="EMBL/GenBank/DDBJ databases">
        <authorList>
            <person name="Jia N."/>
            <person name="Wang J."/>
            <person name="Shi W."/>
            <person name="Du L."/>
            <person name="Sun Y."/>
            <person name="Zhan W."/>
            <person name="Jiang J."/>
            <person name="Wang Q."/>
            <person name="Zhang B."/>
            <person name="Ji P."/>
            <person name="Sakyi L.B."/>
            <person name="Cui X."/>
            <person name="Yuan T."/>
            <person name="Jiang B."/>
            <person name="Yang W."/>
            <person name="Lam T.T.-Y."/>
            <person name="Chang Q."/>
            <person name="Ding S."/>
            <person name="Wang X."/>
            <person name="Zhu J."/>
            <person name="Ruan X."/>
            <person name="Zhao L."/>
            <person name="Wei J."/>
            <person name="Que T."/>
            <person name="Du C."/>
            <person name="Cheng J."/>
            <person name="Dai P."/>
            <person name="Han X."/>
            <person name="Huang E."/>
            <person name="Gao Y."/>
            <person name="Liu J."/>
            <person name="Shao H."/>
            <person name="Ye R."/>
            <person name="Li L."/>
            <person name="Wei W."/>
            <person name="Wang X."/>
            <person name="Wang C."/>
            <person name="Huo Q."/>
            <person name="Li W."/>
            <person name="Guo W."/>
            <person name="Chen H."/>
            <person name="Chen S."/>
            <person name="Zhou L."/>
            <person name="Zhou L."/>
            <person name="Ni X."/>
            <person name="Tian J."/>
            <person name="Zhou Y."/>
            <person name="Sheng Y."/>
            <person name="Liu T."/>
            <person name="Pan Y."/>
            <person name="Xia L."/>
            <person name="Li J."/>
            <person name="Zhao F."/>
            <person name="Cao W."/>
        </authorList>
    </citation>
    <scope>NUCLEOTIDE SEQUENCE</scope>
    <source>
        <strain evidence="1">Rmic-2018</strain>
        <tissue evidence="1">Larvae</tissue>
    </source>
</reference>
<dbReference type="EMBL" id="JABSTU010000010">
    <property type="protein sequence ID" value="KAH8020219.1"/>
    <property type="molecule type" value="Genomic_DNA"/>
</dbReference>
<gene>
    <name evidence="1" type="ORF">HPB51_025403</name>
</gene>
<accession>A0A9J6DE09</accession>
<proteinExistence type="predicted"/>
<name>A0A9J6DE09_RHIMP</name>
<sequence length="243" mass="26363">MRRNTHDALRMARFLGSIHTVNNANREHSSRLHGVDLAGLRAGCMRRYWCSDDGVKLKTNCGKRLIPKPTKDCVTVTSYSGLSLHAAFAAAPEWRGVSSRWLPRVGGARVVRRAAALCVSAPAKPDIRCRGPTKAPRRAAREGTKWGFPRVALSRAAFNLVGWLRVHCPTLDGVTGLRRLGQLQSARCRCDNTHTPSTMDKAQEAAAAAAGMAQMDYPASELGSIGRDLLPPPVSLGRQGPFC</sequence>
<dbReference type="Proteomes" id="UP000821866">
    <property type="component" value="Chromosome 8"/>
</dbReference>
<organism evidence="1 2">
    <name type="scientific">Rhipicephalus microplus</name>
    <name type="common">Cattle tick</name>
    <name type="synonym">Boophilus microplus</name>
    <dbReference type="NCBI Taxonomy" id="6941"/>
    <lineage>
        <taxon>Eukaryota</taxon>
        <taxon>Metazoa</taxon>
        <taxon>Ecdysozoa</taxon>
        <taxon>Arthropoda</taxon>
        <taxon>Chelicerata</taxon>
        <taxon>Arachnida</taxon>
        <taxon>Acari</taxon>
        <taxon>Parasitiformes</taxon>
        <taxon>Ixodida</taxon>
        <taxon>Ixodoidea</taxon>
        <taxon>Ixodidae</taxon>
        <taxon>Rhipicephalinae</taxon>
        <taxon>Rhipicephalus</taxon>
        <taxon>Boophilus</taxon>
    </lineage>
</organism>
<dbReference type="AlphaFoldDB" id="A0A9J6DE09"/>
<comment type="caution">
    <text evidence="1">The sequence shown here is derived from an EMBL/GenBank/DDBJ whole genome shotgun (WGS) entry which is preliminary data.</text>
</comment>
<evidence type="ECO:0000313" key="2">
    <source>
        <dbReference type="Proteomes" id="UP000821866"/>
    </source>
</evidence>
<keyword evidence="2" id="KW-1185">Reference proteome</keyword>